<dbReference type="InterPro" id="IPR002878">
    <property type="entry name" value="ChsH2_C"/>
</dbReference>
<dbReference type="Pfam" id="PF01796">
    <property type="entry name" value="OB_ChsH2_C"/>
    <property type="match status" value="1"/>
</dbReference>
<dbReference type="AlphaFoldDB" id="A0A7W9AQ48"/>
<evidence type="ECO:0000259" key="1">
    <source>
        <dbReference type="Pfam" id="PF01796"/>
    </source>
</evidence>
<keyword evidence="3" id="KW-1185">Reference proteome</keyword>
<dbReference type="InterPro" id="IPR012340">
    <property type="entry name" value="NA-bd_OB-fold"/>
</dbReference>
<dbReference type="SUPFAM" id="SSF50249">
    <property type="entry name" value="Nucleic acid-binding proteins"/>
    <property type="match status" value="1"/>
</dbReference>
<dbReference type="PANTHER" id="PTHR34075:SF5">
    <property type="entry name" value="BLR3430 PROTEIN"/>
    <property type="match status" value="1"/>
</dbReference>
<proteinExistence type="predicted"/>
<gene>
    <name evidence="2" type="ORF">FHR19_001915</name>
</gene>
<organism evidence="2 3">
    <name type="scientific">Sphingomonas yantingensis</name>
    <dbReference type="NCBI Taxonomy" id="1241761"/>
    <lineage>
        <taxon>Bacteria</taxon>
        <taxon>Pseudomonadati</taxon>
        <taxon>Pseudomonadota</taxon>
        <taxon>Alphaproteobacteria</taxon>
        <taxon>Sphingomonadales</taxon>
        <taxon>Sphingomonadaceae</taxon>
        <taxon>Sphingomonas</taxon>
    </lineage>
</organism>
<evidence type="ECO:0000313" key="2">
    <source>
        <dbReference type="EMBL" id="MBB5698570.1"/>
    </source>
</evidence>
<dbReference type="EMBL" id="JACIJJ010000002">
    <property type="protein sequence ID" value="MBB5698570.1"/>
    <property type="molecule type" value="Genomic_DNA"/>
</dbReference>
<accession>A0A7W9AQ48</accession>
<protein>
    <recommendedName>
        <fullName evidence="1">ChsH2 C-terminal OB-fold domain-containing protein</fullName>
    </recommendedName>
</protein>
<dbReference type="PANTHER" id="PTHR34075">
    <property type="entry name" value="BLR3430 PROTEIN"/>
    <property type="match status" value="1"/>
</dbReference>
<dbReference type="Proteomes" id="UP000557739">
    <property type="component" value="Unassembled WGS sequence"/>
</dbReference>
<reference evidence="2 3" key="1">
    <citation type="submission" date="2020-08" db="EMBL/GenBank/DDBJ databases">
        <title>Genomic Encyclopedia of Type Strains, Phase IV (KMG-IV): sequencing the most valuable type-strain genomes for metagenomic binning, comparative biology and taxonomic classification.</title>
        <authorList>
            <person name="Goeker M."/>
        </authorList>
    </citation>
    <scope>NUCLEOTIDE SEQUENCE [LARGE SCALE GENOMIC DNA]</scope>
    <source>
        <strain evidence="2 3">DSM 27244</strain>
    </source>
</reference>
<evidence type="ECO:0000313" key="3">
    <source>
        <dbReference type="Proteomes" id="UP000557739"/>
    </source>
</evidence>
<name>A0A7W9AQ48_9SPHN</name>
<sequence>MMPVQPDLDYHAHLAEGRFMLPADSDGVPFYPPRAVVPGTAADTVRWIRASGRGTVYSSTTVYKRAPEPSYNVALVDLAEGPRMMSRIEGIDPADVRIGMAVTAHIRKNEAGEPFIVFEPEASA</sequence>
<comment type="caution">
    <text evidence="2">The sequence shown here is derived from an EMBL/GenBank/DDBJ whole genome shotgun (WGS) entry which is preliminary data.</text>
</comment>
<feature type="domain" description="ChsH2 C-terminal OB-fold" evidence="1">
    <location>
        <begin position="47"/>
        <end position="106"/>
    </location>
</feature>
<dbReference type="InterPro" id="IPR052513">
    <property type="entry name" value="Thioester_dehydratase-like"/>
</dbReference>